<name>A0A1V9EBY8_9BACT</name>
<comment type="caution">
    <text evidence="1">The sequence shown here is derived from an EMBL/GenBank/DDBJ whole genome shotgun (WGS) entry which is preliminary data.</text>
</comment>
<keyword evidence="2" id="KW-1185">Reference proteome</keyword>
<evidence type="ECO:0000313" key="2">
    <source>
        <dbReference type="Proteomes" id="UP000192610"/>
    </source>
</evidence>
<protein>
    <recommendedName>
        <fullName evidence="3">Transposase</fullName>
    </recommendedName>
</protein>
<dbReference type="RefSeq" id="WP_081203067.1">
    <property type="nucleotide sequence ID" value="NZ_FOCZ01000029.1"/>
</dbReference>
<dbReference type="NCBIfam" id="NF033819">
    <property type="entry name" value="IS66_TnpB"/>
    <property type="match status" value="1"/>
</dbReference>
<accession>A0A1V9EBY8</accession>
<dbReference type="EMBL" id="LVXG01000040">
    <property type="protein sequence ID" value="OQP43629.1"/>
    <property type="molecule type" value="Genomic_DNA"/>
</dbReference>
<organism evidence="1 2">
    <name type="scientific">Niastella yeongjuensis</name>
    <dbReference type="NCBI Taxonomy" id="354355"/>
    <lineage>
        <taxon>Bacteria</taxon>
        <taxon>Pseudomonadati</taxon>
        <taxon>Bacteroidota</taxon>
        <taxon>Chitinophagia</taxon>
        <taxon>Chitinophagales</taxon>
        <taxon>Chitinophagaceae</taxon>
        <taxon>Niastella</taxon>
    </lineage>
</organism>
<dbReference type="STRING" id="354355.SAMN05660816_06948"/>
<proteinExistence type="predicted"/>
<dbReference type="AlphaFoldDB" id="A0A1V9EBY8"/>
<dbReference type="PANTHER" id="PTHR36455:SF1">
    <property type="entry name" value="BLR8292 PROTEIN"/>
    <property type="match status" value="1"/>
</dbReference>
<reference evidence="2" key="1">
    <citation type="submission" date="2016-04" db="EMBL/GenBank/DDBJ databases">
        <authorList>
            <person name="Chen L."/>
            <person name="Zhuang W."/>
            <person name="Wang G."/>
        </authorList>
    </citation>
    <scope>NUCLEOTIDE SEQUENCE [LARGE SCALE GENOMIC DNA]</scope>
    <source>
        <strain evidence="2">17621</strain>
    </source>
</reference>
<evidence type="ECO:0000313" key="1">
    <source>
        <dbReference type="EMBL" id="OQP43629.1"/>
    </source>
</evidence>
<dbReference type="InterPro" id="IPR008878">
    <property type="entry name" value="Transposase_IS66_Orf2"/>
</dbReference>
<dbReference type="Proteomes" id="UP000192610">
    <property type="component" value="Unassembled WGS sequence"/>
</dbReference>
<gene>
    <name evidence="1" type="ORF">A4H97_33820</name>
</gene>
<evidence type="ECO:0008006" key="3">
    <source>
        <dbReference type="Google" id="ProtNLM"/>
    </source>
</evidence>
<sequence length="119" mass="13813">MLQINHASRYLLYHKWTDMRKSFDGLCGLVTNELNMAIKLGDIFIFFNKRQTHVKLLQWEGDGFSLYYKRLESGTFEMPGLMQEGTHSVISSRQLVLILQGISLKKAHYRKRYIAAGSL</sequence>
<dbReference type="PANTHER" id="PTHR36455">
    <property type="match status" value="1"/>
</dbReference>
<dbReference type="Pfam" id="PF05717">
    <property type="entry name" value="TnpB_IS66"/>
    <property type="match status" value="1"/>
</dbReference>